<dbReference type="EMBL" id="RAQO01000009">
    <property type="protein sequence ID" value="RKF14278.1"/>
    <property type="molecule type" value="Genomic_DNA"/>
</dbReference>
<organism evidence="1 2">
    <name type="scientific">Alginatibacterium sediminis</name>
    <dbReference type="NCBI Taxonomy" id="2164068"/>
    <lineage>
        <taxon>Bacteria</taxon>
        <taxon>Pseudomonadati</taxon>
        <taxon>Pseudomonadota</taxon>
        <taxon>Gammaproteobacteria</taxon>
        <taxon>Alteromonadales</taxon>
        <taxon>Alteromonadaceae</taxon>
        <taxon>Alginatibacterium</taxon>
    </lineage>
</organism>
<dbReference type="Pfam" id="PF09351">
    <property type="entry name" value="DUF1993"/>
    <property type="match status" value="1"/>
</dbReference>
<gene>
    <name evidence="1" type="ORF">DBZ36_16570</name>
</gene>
<protein>
    <submittedName>
        <fullName evidence="1">DUF1993 family protein</fullName>
    </submittedName>
</protein>
<dbReference type="RefSeq" id="WP_120356089.1">
    <property type="nucleotide sequence ID" value="NZ_RAQO01000009.1"/>
</dbReference>
<dbReference type="InterPro" id="IPR034660">
    <property type="entry name" value="DinB/YfiT-like"/>
</dbReference>
<accession>A0A420E784</accession>
<proteinExistence type="predicted"/>
<dbReference type="PANTHER" id="PTHR36922">
    <property type="entry name" value="BLL2446 PROTEIN"/>
    <property type="match status" value="1"/>
</dbReference>
<dbReference type="PANTHER" id="PTHR36922:SF1">
    <property type="entry name" value="DUF1993 DOMAIN-CONTAINING PROTEIN"/>
    <property type="match status" value="1"/>
</dbReference>
<dbReference type="AlphaFoldDB" id="A0A420E784"/>
<dbReference type="Proteomes" id="UP000286482">
    <property type="component" value="Unassembled WGS sequence"/>
</dbReference>
<evidence type="ECO:0000313" key="2">
    <source>
        <dbReference type="Proteomes" id="UP000286482"/>
    </source>
</evidence>
<name>A0A420E784_9ALTE</name>
<dbReference type="SUPFAM" id="SSF109854">
    <property type="entry name" value="DinB/YfiT-like putative metalloenzymes"/>
    <property type="match status" value="1"/>
</dbReference>
<dbReference type="InterPro" id="IPR018531">
    <property type="entry name" value="DUF1993"/>
</dbReference>
<comment type="caution">
    <text evidence="1">The sequence shown here is derived from an EMBL/GenBank/DDBJ whole genome shotgun (WGS) entry which is preliminary data.</text>
</comment>
<dbReference type="OrthoDB" id="338237at2"/>
<dbReference type="Gene3D" id="1.20.120.450">
    <property type="entry name" value="dinb family like domain"/>
    <property type="match status" value="1"/>
</dbReference>
<sequence>MLQGLNCPIPNLRTGYLLNMLNQGLAQQPQLLFIHYLNQLEHMLSRIEASDDNNQSFLGISLQPQMFDLRTQLHICVNFSLRACCPLWQRITPNFEAKQPSYEALFQEIIATRDYLKNLGELPTGAWEQQLSEKAGFAELDLPAFEFVYQYAFPNFMFHYTMVYTIAKSCCVELGKADFDGYHQYPQDFSFIDE</sequence>
<keyword evidence="2" id="KW-1185">Reference proteome</keyword>
<reference evidence="1 2" key="1">
    <citation type="submission" date="2018-09" db="EMBL/GenBank/DDBJ databases">
        <authorList>
            <person name="Wang Z."/>
        </authorList>
    </citation>
    <scope>NUCLEOTIDE SEQUENCE [LARGE SCALE GENOMIC DNA]</scope>
    <source>
        <strain evidence="1 2">ALS 81</strain>
    </source>
</reference>
<evidence type="ECO:0000313" key="1">
    <source>
        <dbReference type="EMBL" id="RKF14278.1"/>
    </source>
</evidence>